<reference evidence="1" key="1">
    <citation type="submission" date="2020-06" db="EMBL/GenBank/DDBJ databases">
        <title>Unique genomic features of the anaerobic methanotrophic archaea.</title>
        <authorList>
            <person name="Chadwick G.L."/>
            <person name="Skennerton C.T."/>
            <person name="Laso-Perez R."/>
            <person name="Leu A.O."/>
            <person name="Speth D.R."/>
            <person name="Yu H."/>
            <person name="Morgan-Lang C."/>
            <person name="Hatzenpichler R."/>
            <person name="Goudeau D."/>
            <person name="Malmstrom R."/>
            <person name="Brazelton W.J."/>
            <person name="Woyke T."/>
            <person name="Hallam S.J."/>
            <person name="Tyson G.W."/>
            <person name="Wegener G."/>
            <person name="Boetius A."/>
            <person name="Orphan V."/>
        </authorList>
    </citation>
    <scope>NUCLEOTIDE SEQUENCE</scope>
</reference>
<gene>
    <name evidence="1" type="ORF">GMDKCDLI_00038</name>
</gene>
<dbReference type="AlphaFoldDB" id="A0A7G9Z725"/>
<organism evidence="1">
    <name type="scientific">Candidatus Methanophaga sp. ANME-1 ERB7</name>
    <dbReference type="NCBI Taxonomy" id="2759913"/>
    <lineage>
        <taxon>Archaea</taxon>
        <taxon>Methanobacteriati</taxon>
        <taxon>Methanobacteriota</taxon>
        <taxon>Stenosarchaea group</taxon>
        <taxon>Methanomicrobia</taxon>
        <taxon>Candidatus Methanophagales</taxon>
        <taxon>Candidatus Methanophagaceae</taxon>
        <taxon>Candidatus Methanophaga</taxon>
    </lineage>
</organism>
<proteinExistence type="predicted"/>
<protein>
    <submittedName>
        <fullName evidence="1">Uncharacterized protein</fullName>
    </submittedName>
</protein>
<evidence type="ECO:0000313" key="1">
    <source>
        <dbReference type="EMBL" id="QNO56059.1"/>
    </source>
</evidence>
<dbReference type="EMBL" id="MT631643">
    <property type="protein sequence ID" value="QNO56059.1"/>
    <property type="molecule type" value="Genomic_DNA"/>
</dbReference>
<name>A0A7G9Z725_9EURY</name>
<sequence>MPNPAGGTFVKIYYDASPPLADVIRANERLKTTVRAGFVKPLVYSSRRLVQ</sequence>
<accession>A0A7G9Z725</accession>